<dbReference type="InterPro" id="IPR018163">
    <property type="entry name" value="Thr/Ala-tRNA-synth_IIc_edit"/>
</dbReference>
<dbReference type="AlphaFoldDB" id="A0A401LQL6"/>
<organism evidence="5 6">
    <name type="scientific">Bacteroides faecalis</name>
    <dbReference type="NCBI Taxonomy" id="2447885"/>
    <lineage>
        <taxon>Bacteria</taxon>
        <taxon>Pseudomonadati</taxon>
        <taxon>Bacteroidota</taxon>
        <taxon>Bacteroidia</taxon>
        <taxon>Bacteroidales</taxon>
        <taxon>Bacteroidaceae</taxon>
        <taxon>Bacteroides</taxon>
    </lineage>
</organism>
<keyword evidence="2" id="KW-0479">Metal-binding</keyword>
<evidence type="ECO:0000256" key="3">
    <source>
        <dbReference type="ARBA" id="ARBA00022833"/>
    </source>
</evidence>
<keyword evidence="3" id="KW-0862">Zinc</keyword>
<dbReference type="EMBL" id="BHWB01000002">
    <property type="protein sequence ID" value="GCB33779.1"/>
    <property type="molecule type" value="Genomic_DNA"/>
</dbReference>
<proteinExistence type="predicted"/>
<comment type="cofactor">
    <cofactor evidence="1">
        <name>Zn(2+)</name>
        <dbReference type="ChEBI" id="CHEBI:29105"/>
    </cofactor>
</comment>
<gene>
    <name evidence="5" type="ORF">KGMB02408_07240</name>
</gene>
<dbReference type="Pfam" id="PF07973">
    <property type="entry name" value="tRNA_SAD"/>
    <property type="match status" value="1"/>
</dbReference>
<keyword evidence="6" id="KW-1185">Reference proteome</keyword>
<dbReference type="SUPFAM" id="SSF55186">
    <property type="entry name" value="ThrRS/AlaRS common domain"/>
    <property type="match status" value="1"/>
</dbReference>
<evidence type="ECO:0000256" key="2">
    <source>
        <dbReference type="ARBA" id="ARBA00022723"/>
    </source>
</evidence>
<dbReference type="OrthoDB" id="9812949at2"/>
<dbReference type="GO" id="GO:0005524">
    <property type="term" value="F:ATP binding"/>
    <property type="evidence" value="ECO:0007669"/>
    <property type="project" value="InterPro"/>
</dbReference>
<evidence type="ECO:0000313" key="5">
    <source>
        <dbReference type="EMBL" id="GCB33779.1"/>
    </source>
</evidence>
<reference evidence="5 6" key="1">
    <citation type="submission" date="2018-10" db="EMBL/GenBank/DDBJ databases">
        <title>Draft Genome Sequence of Bacteroides sp. KCTC 15687.</title>
        <authorList>
            <person name="Yu S.Y."/>
            <person name="Kim J.S."/>
            <person name="Oh B.S."/>
            <person name="Park S.H."/>
            <person name="Kang S.W."/>
            <person name="Park J.E."/>
            <person name="Choi S.H."/>
            <person name="Han K.I."/>
            <person name="Lee K.C."/>
            <person name="Eom M.K."/>
            <person name="Suh M.K."/>
            <person name="Lee D.H."/>
            <person name="Yoon H."/>
            <person name="Kim B."/>
            <person name="Yang S.J."/>
            <person name="Lee J.S."/>
            <person name="Lee J.H."/>
        </authorList>
    </citation>
    <scope>NUCLEOTIDE SEQUENCE [LARGE SCALE GENOMIC DNA]</scope>
    <source>
        <strain evidence="5 6">KCTC 15687</strain>
    </source>
</reference>
<dbReference type="InterPro" id="IPR051335">
    <property type="entry name" value="Alanyl-tRNA_Editing_Enzymes"/>
</dbReference>
<dbReference type="GO" id="GO:0046872">
    <property type="term" value="F:metal ion binding"/>
    <property type="evidence" value="ECO:0007669"/>
    <property type="project" value="UniProtKB-KW"/>
</dbReference>
<dbReference type="GO" id="GO:0004812">
    <property type="term" value="F:aminoacyl-tRNA ligase activity"/>
    <property type="evidence" value="ECO:0007669"/>
    <property type="project" value="InterPro"/>
</dbReference>
<dbReference type="PANTHER" id="PTHR43462">
    <property type="entry name" value="ALANYL-TRNA EDITING PROTEIN"/>
    <property type="match status" value="1"/>
</dbReference>
<protein>
    <recommendedName>
        <fullName evidence="4">Threonyl/alanyl tRNA synthetase SAD domain-containing protein</fullName>
    </recommendedName>
</protein>
<dbReference type="Gene3D" id="3.30.980.10">
    <property type="entry name" value="Threonyl-trna Synthetase, Chain A, domain 2"/>
    <property type="match status" value="1"/>
</dbReference>
<dbReference type="SMART" id="SM00863">
    <property type="entry name" value="tRNA_SAD"/>
    <property type="match status" value="1"/>
</dbReference>
<dbReference type="Proteomes" id="UP000288079">
    <property type="component" value="Unassembled WGS sequence"/>
</dbReference>
<dbReference type="GO" id="GO:0043039">
    <property type="term" value="P:tRNA aminoacylation"/>
    <property type="evidence" value="ECO:0007669"/>
    <property type="project" value="InterPro"/>
</dbReference>
<evidence type="ECO:0000313" key="6">
    <source>
        <dbReference type="Proteomes" id="UP000288079"/>
    </source>
</evidence>
<accession>A0A401LQL6</accession>
<sequence length="162" mass="18454">METNIEINKPSPKFQDVSIAPMHTVEHILNATMVKTFGCPRSHNAHIERKKSKCDYQLPVCPTQEEMQAIENKVNEVISQNLPVTTEFMTQEQAKNIVDLSKLPANASETLRIIRVGDHDACACIGVHVSNTSEIGTFKIISYDYDEDRKTLRLRFKLIKKR</sequence>
<dbReference type="PANTHER" id="PTHR43462:SF1">
    <property type="entry name" value="ALANYL-TRNA EDITING PROTEIN AARSD1"/>
    <property type="match status" value="1"/>
</dbReference>
<evidence type="ECO:0000259" key="4">
    <source>
        <dbReference type="SMART" id="SM00863"/>
    </source>
</evidence>
<evidence type="ECO:0000256" key="1">
    <source>
        <dbReference type="ARBA" id="ARBA00001947"/>
    </source>
</evidence>
<dbReference type="InterPro" id="IPR012947">
    <property type="entry name" value="tRNA_SAD"/>
</dbReference>
<dbReference type="RefSeq" id="WP_125040084.1">
    <property type="nucleotide sequence ID" value="NZ_BHWB01000002.1"/>
</dbReference>
<comment type="caution">
    <text evidence="5">The sequence shown here is derived from an EMBL/GenBank/DDBJ whole genome shotgun (WGS) entry which is preliminary data.</text>
</comment>
<dbReference type="GO" id="GO:0002161">
    <property type="term" value="F:aminoacyl-tRNA deacylase activity"/>
    <property type="evidence" value="ECO:0007669"/>
    <property type="project" value="UniProtKB-ARBA"/>
</dbReference>
<feature type="domain" description="Threonyl/alanyl tRNA synthetase SAD" evidence="4">
    <location>
        <begin position="111"/>
        <end position="155"/>
    </location>
</feature>
<name>A0A401LQL6_9BACE</name>